<sequence>MKYQTTFLRSVSVVALTSVIGTVVFAAPDAGSVIGNQAVATYTNAAGDTITVTSNTVETIVQQVAGVSMTSNNIERIAPGGKAFLPHIITNDGNGADAFLLEAAENSSGTLDLQPLVFYPDVNMDGVADSATPLTETPTLAPGEQFGVVIEATAPSTASGSDTITVTATSNLDGTVLITNTDTLTISNDAIIELVKSMTADPASGGNPNIIDAGDEVTITLTYSSTGLVAANNYSVQDVLDGRLAYVPGSARWSDSSTALNDDNGSTVV</sequence>
<evidence type="ECO:0008006" key="2">
    <source>
        <dbReference type="Google" id="ProtNLM"/>
    </source>
</evidence>
<dbReference type="NCBIfam" id="TIGR01451">
    <property type="entry name" value="B_ant_repeat"/>
    <property type="match status" value="1"/>
</dbReference>
<organism evidence="1">
    <name type="scientific">marine sediment metagenome</name>
    <dbReference type="NCBI Taxonomy" id="412755"/>
    <lineage>
        <taxon>unclassified sequences</taxon>
        <taxon>metagenomes</taxon>
        <taxon>ecological metagenomes</taxon>
    </lineage>
</organism>
<name>A0A0F9FCB1_9ZZZZ</name>
<dbReference type="AlphaFoldDB" id="A0A0F9FCB1"/>
<gene>
    <name evidence="1" type="ORF">LCGC14_2322280</name>
</gene>
<comment type="caution">
    <text evidence="1">The sequence shown here is derived from an EMBL/GenBank/DDBJ whole genome shotgun (WGS) entry which is preliminary data.</text>
</comment>
<accession>A0A0F9FCB1</accession>
<reference evidence="1" key="1">
    <citation type="journal article" date="2015" name="Nature">
        <title>Complex archaea that bridge the gap between prokaryotes and eukaryotes.</title>
        <authorList>
            <person name="Spang A."/>
            <person name="Saw J.H."/>
            <person name="Jorgensen S.L."/>
            <person name="Zaremba-Niedzwiedzka K."/>
            <person name="Martijn J."/>
            <person name="Lind A.E."/>
            <person name="van Eijk R."/>
            <person name="Schleper C."/>
            <person name="Guy L."/>
            <person name="Ettema T.J."/>
        </authorList>
    </citation>
    <scope>NUCLEOTIDE SEQUENCE</scope>
</reference>
<dbReference type="InterPro" id="IPR047589">
    <property type="entry name" value="DUF11_rpt"/>
</dbReference>
<proteinExistence type="predicted"/>
<dbReference type="EMBL" id="LAZR01033202">
    <property type="protein sequence ID" value="KKL48762.1"/>
    <property type="molecule type" value="Genomic_DNA"/>
</dbReference>
<evidence type="ECO:0000313" key="1">
    <source>
        <dbReference type="EMBL" id="KKL48762.1"/>
    </source>
</evidence>
<feature type="non-terminal residue" evidence="1">
    <location>
        <position position="269"/>
    </location>
</feature>
<protein>
    <recommendedName>
        <fullName evidence="2">DUF11 domain-containing protein</fullName>
    </recommendedName>
</protein>